<feature type="region of interest" description="Disordered" evidence="6">
    <location>
        <begin position="888"/>
        <end position="982"/>
    </location>
</feature>
<dbReference type="PANTHER" id="PTHR45747">
    <property type="entry name" value="HISTONE-LYSINE N-METHYLTRANSFERASE E(Z)"/>
    <property type="match status" value="1"/>
</dbReference>
<evidence type="ECO:0000256" key="1">
    <source>
        <dbReference type="ARBA" id="ARBA00022603"/>
    </source>
</evidence>
<dbReference type="Pfam" id="PF18601">
    <property type="entry name" value="EZH2_N"/>
    <property type="match status" value="1"/>
</dbReference>
<evidence type="ECO:0000256" key="4">
    <source>
        <dbReference type="ARBA" id="ARBA00023015"/>
    </source>
</evidence>
<dbReference type="Pfam" id="PF18600">
    <property type="entry name" value="Ezh2_MCSS_fung"/>
    <property type="match status" value="1"/>
</dbReference>
<evidence type="ECO:0000259" key="7">
    <source>
        <dbReference type="PROSITE" id="PS50280"/>
    </source>
</evidence>
<keyword evidence="5" id="KW-0804">Transcription</keyword>
<feature type="compositionally biased region" description="Acidic residues" evidence="6">
    <location>
        <begin position="941"/>
        <end position="950"/>
    </location>
</feature>
<gene>
    <name evidence="9" type="ORF">VTJ49DRAFT_1460</name>
</gene>
<dbReference type="PANTHER" id="PTHR45747:SF4">
    <property type="entry name" value="HISTONE-LYSINE N-METHYLTRANSFERASE E(Z)"/>
    <property type="match status" value="1"/>
</dbReference>
<keyword evidence="4" id="KW-0805">Transcription regulation</keyword>
<dbReference type="Pfam" id="PF00856">
    <property type="entry name" value="SET"/>
    <property type="match status" value="1"/>
</dbReference>
<accession>A0ABR3VCX6</accession>
<feature type="domain" description="CXC" evidence="8">
    <location>
        <begin position="614"/>
        <end position="736"/>
    </location>
</feature>
<dbReference type="InterPro" id="IPR046341">
    <property type="entry name" value="SET_dom_sf"/>
</dbReference>
<dbReference type="PROSITE" id="PS50280">
    <property type="entry name" value="SET"/>
    <property type="match status" value="1"/>
</dbReference>
<evidence type="ECO:0000256" key="2">
    <source>
        <dbReference type="ARBA" id="ARBA00022679"/>
    </source>
</evidence>
<keyword evidence="10" id="KW-1185">Reference proteome</keyword>
<protein>
    <submittedName>
        <fullName evidence="9">Uncharacterized protein</fullName>
    </submittedName>
</protein>
<keyword evidence="2" id="KW-0808">Transferase</keyword>
<dbReference type="SMART" id="SM00317">
    <property type="entry name" value="SET"/>
    <property type="match status" value="1"/>
</dbReference>
<evidence type="ECO:0000313" key="9">
    <source>
        <dbReference type="EMBL" id="KAL1839485.1"/>
    </source>
</evidence>
<dbReference type="Pfam" id="PF21509">
    <property type="entry name" value="Ezh2-like__CXC_fung"/>
    <property type="match status" value="1"/>
</dbReference>
<keyword evidence="3" id="KW-0949">S-adenosyl-L-methionine</keyword>
<organism evidence="9 10">
    <name type="scientific">Humicola insolens</name>
    <name type="common">Soft-rot fungus</name>
    <dbReference type="NCBI Taxonomy" id="85995"/>
    <lineage>
        <taxon>Eukaryota</taxon>
        <taxon>Fungi</taxon>
        <taxon>Dikarya</taxon>
        <taxon>Ascomycota</taxon>
        <taxon>Pezizomycotina</taxon>
        <taxon>Sordariomycetes</taxon>
        <taxon>Sordariomycetidae</taxon>
        <taxon>Sordariales</taxon>
        <taxon>Chaetomiaceae</taxon>
        <taxon>Mycothermus</taxon>
    </lineage>
</organism>
<feature type="compositionally biased region" description="Basic residues" evidence="6">
    <location>
        <begin position="956"/>
        <end position="965"/>
    </location>
</feature>
<dbReference type="InterPro" id="IPR001214">
    <property type="entry name" value="SET_dom"/>
</dbReference>
<feature type="domain" description="SET" evidence="7">
    <location>
        <begin position="751"/>
        <end position="876"/>
    </location>
</feature>
<reference evidence="9 10" key="1">
    <citation type="journal article" date="2024" name="Commun. Biol.">
        <title>Comparative genomic analysis of thermophilic fungi reveals convergent evolutionary adaptations and gene losses.</title>
        <authorList>
            <person name="Steindorff A.S."/>
            <person name="Aguilar-Pontes M.V."/>
            <person name="Robinson A.J."/>
            <person name="Andreopoulos B."/>
            <person name="LaButti K."/>
            <person name="Kuo A."/>
            <person name="Mondo S."/>
            <person name="Riley R."/>
            <person name="Otillar R."/>
            <person name="Haridas S."/>
            <person name="Lipzen A."/>
            <person name="Grimwood J."/>
            <person name="Schmutz J."/>
            <person name="Clum A."/>
            <person name="Reid I.D."/>
            <person name="Moisan M.C."/>
            <person name="Butler G."/>
            <person name="Nguyen T.T.M."/>
            <person name="Dewar K."/>
            <person name="Conant G."/>
            <person name="Drula E."/>
            <person name="Henrissat B."/>
            <person name="Hansel C."/>
            <person name="Singer S."/>
            <person name="Hutchinson M.I."/>
            <person name="de Vries R.P."/>
            <person name="Natvig D.O."/>
            <person name="Powell A.J."/>
            <person name="Tsang A."/>
            <person name="Grigoriev I.V."/>
        </authorList>
    </citation>
    <scope>NUCLEOTIDE SEQUENCE [LARGE SCALE GENOMIC DNA]</scope>
    <source>
        <strain evidence="9 10">CBS 620.91</strain>
    </source>
</reference>
<feature type="compositionally biased region" description="Low complexity" evidence="6">
    <location>
        <begin position="24"/>
        <end position="40"/>
    </location>
</feature>
<dbReference type="InterPro" id="IPR048360">
    <property type="entry name" value="Ezh2_CXC_fung"/>
</dbReference>
<proteinExistence type="predicted"/>
<evidence type="ECO:0000256" key="6">
    <source>
        <dbReference type="SAM" id="MobiDB-lite"/>
    </source>
</evidence>
<evidence type="ECO:0000256" key="3">
    <source>
        <dbReference type="ARBA" id="ARBA00022691"/>
    </source>
</evidence>
<dbReference type="PROSITE" id="PS51633">
    <property type="entry name" value="CXC"/>
    <property type="match status" value="1"/>
</dbReference>
<comment type="caution">
    <text evidence="9">The sequence shown here is derived from an EMBL/GenBank/DDBJ whole genome shotgun (WGS) entry which is preliminary data.</text>
</comment>
<feature type="region of interest" description="Disordered" evidence="6">
    <location>
        <begin position="1"/>
        <end position="157"/>
    </location>
</feature>
<dbReference type="EMBL" id="JAZGSY010000154">
    <property type="protein sequence ID" value="KAL1839485.1"/>
    <property type="molecule type" value="Genomic_DNA"/>
</dbReference>
<feature type="compositionally biased region" description="Polar residues" evidence="6">
    <location>
        <begin position="50"/>
        <end position="96"/>
    </location>
</feature>
<dbReference type="InterPro" id="IPR026489">
    <property type="entry name" value="CXC_dom"/>
</dbReference>
<dbReference type="InterPro" id="IPR040968">
    <property type="entry name" value="EZH2_MCSS_fung"/>
</dbReference>
<feature type="compositionally biased region" description="Polar residues" evidence="6">
    <location>
        <begin position="117"/>
        <end position="126"/>
    </location>
</feature>
<name>A0ABR3VCX6_HUMIN</name>
<keyword evidence="1" id="KW-0489">Methyltransferase</keyword>
<dbReference type="Proteomes" id="UP001583172">
    <property type="component" value="Unassembled WGS sequence"/>
</dbReference>
<dbReference type="InterPro" id="IPR040595">
    <property type="entry name" value="EZH2_N"/>
</dbReference>
<dbReference type="SUPFAM" id="SSF82199">
    <property type="entry name" value="SET domain"/>
    <property type="match status" value="1"/>
</dbReference>
<sequence>MALASNNVIDLTLDSPSQEDAPADEVVVAAADSARASTASNDESMHADRSSTSSFWTQATSFVSTTRPSRAQSPTVSASASQRKTSNALAESSSSRAGDATPSRAPRCSLPVEIRDSQSPTPTSESVPPKQDRTPQPPPRSSRGHQTPNARTPRGTEWTVDKIVNALTELSEQVHEGHARLVDFLLDESEKTVPIPRHQSPVDVFSKMRSIAVENPPPGVESMSIKFKQHSGEHGKSKGTGRRAMLPVRSIKPDKEPVPCYRFHHVEIRKNVLALNSMLNFVPHLRDVDPNSVEEQKYAAWLMDLENLDSKSGFQIQNRKEKMEKRVRNEFAATLAPYLEPWLRKLAIEGCTKSTLIRYMASQPQNEDAITPQQKSNLLDTHSDIGSPHAARGAKLFTEAFDRVFNSETNLRRVALRDILLLDKTVEPILDNKRAKDGPGSQRPRDEALMQKVAETLGSYSALGCLICFSHDCEHGEIERDNQKRCFSLEEIGGLAPTLRHKWAMQLEAQQTSEPNGVASRAAHQPCRNQCYRIFNTSPGGDVAPWSENEVNILECMFATVGYSTSLTPQCFVAAVLGRPCWDVHRKLGELDLSLPHVEPPVPRKPKAVPWYDRKKKQLLGDWQDATITHEHAVRELFAPCHHDGPCTADNGCPCASAGSHPVLCERFCLCTAEDCALKFTGCACHSSGKTCLIRQKEGRPCICVQLNRECDPVLCKGCGAKERADPENAHDEQLHSTGCQNVAMQRGVQKALLMGKSQLEACGYGLFAAEDIAQDDFVIEYTGELISHDEGVRRENRRGDVFDEENKVSYLFTLLEQEGIWVDAAMYGNLSRYINHASDNCNIMPRIMYVNHEFRIKFIALRDIKAGEELFFNYGDNFPNLTKKLVERNDLPGGKRNGGSGPKRRGGGQGPAARKSTSRANRDNIDDTPDDGLWISEMPMPDDDDVGDEWADRTPRRRKKRGGRRPGAGPAHREPQRPKSRCCRCRRRYHHHHYDYHDNRHIQSFSLSLHHTHWPAYN</sequence>
<dbReference type="Gene3D" id="2.170.270.10">
    <property type="entry name" value="SET domain"/>
    <property type="match status" value="1"/>
</dbReference>
<evidence type="ECO:0000259" key="8">
    <source>
        <dbReference type="PROSITE" id="PS51633"/>
    </source>
</evidence>
<evidence type="ECO:0000256" key="5">
    <source>
        <dbReference type="ARBA" id="ARBA00023163"/>
    </source>
</evidence>
<evidence type="ECO:0000313" key="10">
    <source>
        <dbReference type="Proteomes" id="UP001583172"/>
    </source>
</evidence>
<dbReference type="InterPro" id="IPR045318">
    <property type="entry name" value="EZH1/2-like"/>
</dbReference>
<feature type="compositionally biased region" description="Polar residues" evidence="6">
    <location>
        <begin position="1"/>
        <end position="18"/>
    </location>
</feature>